<comment type="function">
    <text evidence="1">Exerts its effect at some terminal stage of cytochrome c oxidase synthesis, probably by being involved in the insertion of the copper B into subunit I.</text>
</comment>
<dbReference type="GO" id="GO:0005507">
    <property type="term" value="F:copper ion binding"/>
    <property type="evidence" value="ECO:0007669"/>
    <property type="project" value="InterPro"/>
</dbReference>
<keyword evidence="9 10" id="KW-0472">Membrane</keyword>
<reference evidence="11 12" key="1">
    <citation type="submission" date="2019-07" db="EMBL/GenBank/DDBJ databases">
        <title>Pseudomonas mangiferae sp. nov., isolated from bark of mango tree in Thailand.</title>
        <authorList>
            <person name="Srisuk N."/>
            <person name="Anurat P."/>
        </authorList>
    </citation>
    <scope>NUCLEOTIDE SEQUENCE [LARGE SCALE GENOMIC DNA]</scope>
    <source>
        <strain evidence="11 12">DMKU_BBB3-04</strain>
    </source>
</reference>
<evidence type="ECO:0000256" key="8">
    <source>
        <dbReference type="ARBA" id="ARBA00023008"/>
    </source>
</evidence>
<dbReference type="InterPro" id="IPR007533">
    <property type="entry name" value="Cyt_c_oxidase_assmbl_CtaG"/>
</dbReference>
<dbReference type="InterPro" id="IPR023471">
    <property type="entry name" value="CtaG/Cox11_dom_sf"/>
</dbReference>
<keyword evidence="5 10" id="KW-0812">Transmembrane</keyword>
<dbReference type="RefSeq" id="WP_143489332.1">
    <property type="nucleotide sequence ID" value="NZ_VJOY01000011.1"/>
</dbReference>
<dbReference type="GO" id="GO:0005886">
    <property type="term" value="C:plasma membrane"/>
    <property type="evidence" value="ECO:0007669"/>
    <property type="project" value="UniProtKB-SubCell"/>
</dbReference>
<comment type="similarity">
    <text evidence="3">Belongs to the COX11/CtaG family.</text>
</comment>
<evidence type="ECO:0000256" key="7">
    <source>
        <dbReference type="ARBA" id="ARBA00022989"/>
    </source>
</evidence>
<dbReference type="PANTHER" id="PTHR21320">
    <property type="entry name" value="CYTOCHROME C OXIDASE ASSEMBLY PROTEIN COX11-RELATED"/>
    <property type="match status" value="1"/>
</dbReference>
<dbReference type="Proteomes" id="UP000315235">
    <property type="component" value="Unassembled WGS sequence"/>
</dbReference>
<name>A0A553GWL9_9PSED</name>
<dbReference type="PANTHER" id="PTHR21320:SF3">
    <property type="entry name" value="CYTOCHROME C OXIDASE ASSEMBLY PROTEIN COX11, MITOCHONDRIAL-RELATED"/>
    <property type="match status" value="1"/>
</dbReference>
<dbReference type="OrthoDB" id="9804841at2"/>
<organism evidence="11 12">
    <name type="scientific">Pseudomonas mangiferae</name>
    <dbReference type="NCBI Taxonomy" id="2593654"/>
    <lineage>
        <taxon>Bacteria</taxon>
        <taxon>Pseudomonadati</taxon>
        <taxon>Pseudomonadota</taxon>
        <taxon>Gammaproteobacteria</taxon>
        <taxon>Pseudomonadales</taxon>
        <taxon>Pseudomonadaceae</taxon>
        <taxon>Pseudomonas</taxon>
    </lineage>
</organism>
<accession>A0A553GWL9</accession>
<evidence type="ECO:0000313" key="12">
    <source>
        <dbReference type="Proteomes" id="UP000315235"/>
    </source>
</evidence>
<comment type="caution">
    <text evidence="11">The sequence shown here is derived from an EMBL/GenBank/DDBJ whole genome shotgun (WGS) entry which is preliminary data.</text>
</comment>
<keyword evidence="12" id="KW-1185">Reference proteome</keyword>
<dbReference type="SUPFAM" id="SSF110111">
    <property type="entry name" value="Ctag/Cox11"/>
    <property type="match status" value="1"/>
</dbReference>
<dbReference type="NCBIfam" id="NF003465">
    <property type="entry name" value="PRK05089.1"/>
    <property type="match status" value="1"/>
</dbReference>
<dbReference type="AlphaFoldDB" id="A0A553GWL9"/>
<proteinExistence type="inferred from homology"/>
<evidence type="ECO:0000256" key="3">
    <source>
        <dbReference type="ARBA" id="ARBA00009620"/>
    </source>
</evidence>
<evidence type="ECO:0000256" key="6">
    <source>
        <dbReference type="ARBA" id="ARBA00022968"/>
    </source>
</evidence>
<evidence type="ECO:0000256" key="1">
    <source>
        <dbReference type="ARBA" id="ARBA00004007"/>
    </source>
</evidence>
<evidence type="ECO:0000313" key="11">
    <source>
        <dbReference type="EMBL" id="TRX73873.1"/>
    </source>
</evidence>
<keyword evidence="6" id="KW-0735">Signal-anchor</keyword>
<protein>
    <recommendedName>
        <fullName evidence="4">Cytochrome c oxidase assembly protein CtaG</fullName>
    </recommendedName>
</protein>
<keyword evidence="8" id="KW-0186">Copper</keyword>
<keyword evidence="7 10" id="KW-1133">Transmembrane helix</keyword>
<evidence type="ECO:0000256" key="5">
    <source>
        <dbReference type="ARBA" id="ARBA00022692"/>
    </source>
</evidence>
<dbReference type="Pfam" id="PF04442">
    <property type="entry name" value="CtaG_Cox11"/>
    <property type="match status" value="1"/>
</dbReference>
<comment type="subcellular location">
    <subcellularLocation>
        <location evidence="2">Cell inner membrane</location>
        <topology evidence="2">Single-pass type II membrane protein</topology>
        <orientation evidence="2">Periplasmic side</orientation>
    </subcellularLocation>
</comment>
<sequence length="193" mass="21344">MERTLSTPRLIRRLLLAVVAMFGFGFALVPIYDVMCKALGINGKTAGSAYEGRQQVDETRQVRVQFLATNAAGMSWDFHPKADQLEVRPGASNEMLFVAYNPTDRPMTAQAIPSVAPAEAAAYFHKTECFCFSQQVLQPGERIEMPVRFIVDRELPGDVFHLTLAYTLFDVTARHPPVAQAPRTGATKENPNG</sequence>
<dbReference type="Gene3D" id="2.60.370.10">
    <property type="entry name" value="Ctag/Cox11"/>
    <property type="match status" value="1"/>
</dbReference>
<dbReference type="EMBL" id="VJOY01000011">
    <property type="protein sequence ID" value="TRX73873.1"/>
    <property type="molecule type" value="Genomic_DNA"/>
</dbReference>
<evidence type="ECO:0000256" key="9">
    <source>
        <dbReference type="ARBA" id="ARBA00023136"/>
    </source>
</evidence>
<evidence type="ECO:0000256" key="4">
    <source>
        <dbReference type="ARBA" id="ARBA00015384"/>
    </source>
</evidence>
<evidence type="ECO:0000256" key="10">
    <source>
        <dbReference type="SAM" id="Phobius"/>
    </source>
</evidence>
<gene>
    <name evidence="11" type="ORF">FM069_15795</name>
</gene>
<evidence type="ECO:0000256" key="2">
    <source>
        <dbReference type="ARBA" id="ARBA00004382"/>
    </source>
</evidence>
<feature type="transmembrane region" description="Helical" evidence="10">
    <location>
        <begin position="12"/>
        <end position="32"/>
    </location>
</feature>
<dbReference type="PIRSF" id="PIRSF005413">
    <property type="entry name" value="COX11"/>
    <property type="match status" value="1"/>
</dbReference>